<dbReference type="PANTHER" id="PTHR23220">
    <property type="entry name" value="INTEGRIN ALPHA"/>
    <property type="match status" value="1"/>
</dbReference>
<dbReference type="GO" id="GO:0007160">
    <property type="term" value="P:cell-matrix adhesion"/>
    <property type="evidence" value="ECO:0007669"/>
    <property type="project" value="TreeGrafter"/>
</dbReference>
<feature type="repeat" description="FG-GAP" evidence="1">
    <location>
        <begin position="64"/>
        <end position="126"/>
    </location>
</feature>
<keyword evidence="2" id="KW-0401">Integrin</keyword>
<organism evidence="2 3">
    <name type="scientific">Trichonephila clavata</name>
    <name type="common">Joro spider</name>
    <name type="synonym">Nephila clavata</name>
    <dbReference type="NCBI Taxonomy" id="2740835"/>
    <lineage>
        <taxon>Eukaryota</taxon>
        <taxon>Metazoa</taxon>
        <taxon>Ecdysozoa</taxon>
        <taxon>Arthropoda</taxon>
        <taxon>Chelicerata</taxon>
        <taxon>Arachnida</taxon>
        <taxon>Araneae</taxon>
        <taxon>Araneomorphae</taxon>
        <taxon>Entelegynae</taxon>
        <taxon>Araneoidea</taxon>
        <taxon>Nephilidae</taxon>
        <taxon>Trichonephila</taxon>
    </lineage>
</organism>
<sequence length="142" mass="15861">MVLVRKWSSSRGFEFWLLVGAPKAQTEQPGVEQGGAVYRCSIDSPNMCQMIPFDTSGPGQINLRGKKENMDDKSHQWFGATVHSSGENGAIVACAPRYVSYSSNLKRRDPVGTCWVVRGTFQNFQEYAPCRTGKLFSKFFIP</sequence>
<dbReference type="PROSITE" id="PS51470">
    <property type="entry name" value="FG_GAP"/>
    <property type="match status" value="1"/>
</dbReference>
<accession>A0A8X6I4N8</accession>
<dbReference type="InterPro" id="IPR013519">
    <property type="entry name" value="Int_alpha_beta-p"/>
</dbReference>
<proteinExistence type="predicted"/>
<dbReference type="PANTHER" id="PTHR23220:SF133">
    <property type="entry name" value="INTEGRIN ALPHA-PS2"/>
    <property type="match status" value="1"/>
</dbReference>
<name>A0A8X6I4N8_TRICU</name>
<reference evidence="2" key="1">
    <citation type="submission" date="2020-07" db="EMBL/GenBank/DDBJ databases">
        <title>Multicomponent nature underlies the extraordinary mechanical properties of spider dragline silk.</title>
        <authorList>
            <person name="Kono N."/>
            <person name="Nakamura H."/>
            <person name="Mori M."/>
            <person name="Yoshida Y."/>
            <person name="Ohtoshi R."/>
            <person name="Malay A.D."/>
            <person name="Moran D.A.P."/>
            <person name="Tomita M."/>
            <person name="Numata K."/>
            <person name="Arakawa K."/>
        </authorList>
    </citation>
    <scope>NUCLEOTIDE SEQUENCE</scope>
</reference>
<dbReference type="EMBL" id="BMAO01001052">
    <property type="protein sequence ID" value="GFQ70770.1"/>
    <property type="molecule type" value="Genomic_DNA"/>
</dbReference>
<dbReference type="GO" id="GO:0098609">
    <property type="term" value="P:cell-cell adhesion"/>
    <property type="evidence" value="ECO:0007669"/>
    <property type="project" value="TreeGrafter"/>
</dbReference>
<keyword evidence="3" id="KW-1185">Reference proteome</keyword>
<dbReference type="InterPro" id="IPR028994">
    <property type="entry name" value="Integrin_alpha_N"/>
</dbReference>
<dbReference type="SUPFAM" id="SSF69318">
    <property type="entry name" value="Integrin alpha N-terminal domain"/>
    <property type="match status" value="1"/>
</dbReference>
<dbReference type="GO" id="GO:0007229">
    <property type="term" value="P:integrin-mediated signaling pathway"/>
    <property type="evidence" value="ECO:0007669"/>
    <property type="project" value="UniProtKB-KW"/>
</dbReference>
<dbReference type="GO" id="GO:0009897">
    <property type="term" value="C:external side of plasma membrane"/>
    <property type="evidence" value="ECO:0007669"/>
    <property type="project" value="TreeGrafter"/>
</dbReference>
<evidence type="ECO:0000313" key="2">
    <source>
        <dbReference type="EMBL" id="GFQ70770.1"/>
    </source>
</evidence>
<evidence type="ECO:0000256" key="1">
    <source>
        <dbReference type="PROSITE-ProRule" id="PRU00803"/>
    </source>
</evidence>
<dbReference type="AlphaFoldDB" id="A0A8X6I4N8"/>
<comment type="caution">
    <text evidence="2">The sequence shown here is derived from an EMBL/GenBank/DDBJ whole genome shotgun (WGS) entry which is preliminary data.</text>
</comment>
<gene>
    <name evidence="2" type="primary">ITGA8</name>
    <name evidence="2" type="ORF">TNCT_220221</name>
</gene>
<dbReference type="OrthoDB" id="5317514at2759"/>
<dbReference type="Proteomes" id="UP000887116">
    <property type="component" value="Unassembled WGS sequence"/>
</dbReference>
<protein>
    <submittedName>
        <fullName evidence="2">Integrin alpha-8</fullName>
    </submittedName>
</protein>
<dbReference type="GO" id="GO:0005178">
    <property type="term" value="F:integrin binding"/>
    <property type="evidence" value="ECO:0007669"/>
    <property type="project" value="TreeGrafter"/>
</dbReference>
<dbReference type="Gene3D" id="2.130.10.130">
    <property type="entry name" value="Integrin alpha, N-terminal"/>
    <property type="match status" value="1"/>
</dbReference>
<dbReference type="GO" id="GO:0008305">
    <property type="term" value="C:integrin complex"/>
    <property type="evidence" value="ECO:0007669"/>
    <property type="project" value="TreeGrafter"/>
</dbReference>
<dbReference type="GO" id="GO:0033627">
    <property type="term" value="P:cell adhesion mediated by integrin"/>
    <property type="evidence" value="ECO:0007669"/>
    <property type="project" value="TreeGrafter"/>
</dbReference>
<evidence type="ECO:0000313" key="3">
    <source>
        <dbReference type="Proteomes" id="UP000887116"/>
    </source>
</evidence>